<keyword evidence="7" id="KW-0067">ATP-binding</keyword>
<evidence type="ECO:0000256" key="5">
    <source>
        <dbReference type="ARBA" id="ARBA00022741"/>
    </source>
</evidence>
<protein>
    <recommendedName>
        <fullName evidence="2">histidine kinase</fullName>
        <ecNumber evidence="2">2.7.13.3</ecNumber>
    </recommendedName>
</protein>
<evidence type="ECO:0000256" key="8">
    <source>
        <dbReference type="ARBA" id="ARBA00023012"/>
    </source>
</evidence>
<dbReference type="GO" id="GO:0005524">
    <property type="term" value="F:ATP binding"/>
    <property type="evidence" value="ECO:0007669"/>
    <property type="project" value="UniProtKB-KW"/>
</dbReference>
<dbReference type="GO" id="GO:0000160">
    <property type="term" value="P:phosphorelay signal transduction system"/>
    <property type="evidence" value="ECO:0007669"/>
    <property type="project" value="UniProtKB-KW"/>
</dbReference>
<organism evidence="11">
    <name type="scientific">Thermodesulfatator atlanticus</name>
    <dbReference type="NCBI Taxonomy" id="501497"/>
    <lineage>
        <taxon>Bacteria</taxon>
        <taxon>Pseudomonadati</taxon>
        <taxon>Thermodesulfobacteriota</taxon>
        <taxon>Thermodesulfobacteria</taxon>
        <taxon>Thermodesulfobacteriales</taxon>
        <taxon>Thermodesulfatatoraceae</taxon>
        <taxon>Thermodesulfatator</taxon>
    </lineage>
</organism>
<accession>A0A7V5NZB7</accession>
<feature type="domain" description="Histidine kinase" evidence="10">
    <location>
        <begin position="177"/>
        <end position="377"/>
    </location>
</feature>
<dbReference type="SMART" id="SM00387">
    <property type="entry name" value="HATPase_c"/>
    <property type="match status" value="1"/>
</dbReference>
<dbReference type="PANTHER" id="PTHR43065:SF10">
    <property type="entry name" value="PEROXIDE STRESS-ACTIVATED HISTIDINE KINASE MAK3"/>
    <property type="match status" value="1"/>
</dbReference>
<evidence type="ECO:0000313" key="11">
    <source>
        <dbReference type="EMBL" id="HHI96988.1"/>
    </source>
</evidence>
<reference evidence="11" key="1">
    <citation type="journal article" date="2020" name="mSystems">
        <title>Genome- and Community-Level Interaction Insights into Carbon Utilization and Element Cycling Functions of Hydrothermarchaeota in Hydrothermal Sediment.</title>
        <authorList>
            <person name="Zhou Z."/>
            <person name="Liu Y."/>
            <person name="Xu W."/>
            <person name="Pan J."/>
            <person name="Luo Z.H."/>
            <person name="Li M."/>
        </authorList>
    </citation>
    <scope>NUCLEOTIDE SEQUENCE [LARGE SCALE GENOMIC DNA]</scope>
    <source>
        <strain evidence="11">HyVt-533</strain>
    </source>
</reference>
<dbReference type="InterPro" id="IPR004358">
    <property type="entry name" value="Sig_transdc_His_kin-like_C"/>
</dbReference>
<dbReference type="SUPFAM" id="SSF55874">
    <property type="entry name" value="ATPase domain of HSP90 chaperone/DNA topoisomerase II/histidine kinase"/>
    <property type="match status" value="1"/>
</dbReference>
<dbReference type="Proteomes" id="UP000886101">
    <property type="component" value="Unassembled WGS sequence"/>
</dbReference>
<dbReference type="Pfam" id="PF02518">
    <property type="entry name" value="HATPase_c"/>
    <property type="match status" value="1"/>
</dbReference>
<feature type="transmembrane region" description="Helical" evidence="9">
    <location>
        <begin position="130"/>
        <end position="152"/>
    </location>
</feature>
<feature type="transmembrane region" description="Helical" evidence="9">
    <location>
        <begin position="6"/>
        <end position="26"/>
    </location>
</feature>
<keyword evidence="4" id="KW-0808">Transferase</keyword>
<dbReference type="EMBL" id="DROK01000118">
    <property type="protein sequence ID" value="HHI96988.1"/>
    <property type="molecule type" value="Genomic_DNA"/>
</dbReference>
<dbReference type="PRINTS" id="PR00344">
    <property type="entry name" value="BCTRLSENSOR"/>
</dbReference>
<evidence type="ECO:0000256" key="9">
    <source>
        <dbReference type="SAM" id="Phobius"/>
    </source>
</evidence>
<evidence type="ECO:0000256" key="3">
    <source>
        <dbReference type="ARBA" id="ARBA00022553"/>
    </source>
</evidence>
<sequence>MASRRYLLLLLLALWILGLGFLYNFYRLKKEWEGFFYLILHEEKQRLYSALKATLVAGGDPVETLAEYMEGSRLLTGAALVLSGRTIIVPGSAIPPKSLVYTLELKPFRFQLYFSGETFYEIKRHLYIELALWWLLNLAGLGVTLWLLRGYYESRLSLTRERAEAERLRSVSLAVSSVLHEVKNALNNLNFALFRLKKKGTFEETRILEEEIRRLTLYLEEVSDFRKPLTLKLSRLRIDTLVQEVLGEFSERIADLGVEVETQLAPAEIPVDKERMRVVLRNLLRNALEALAEVPPPRKLKLCGEIEGSFYRLEVADSAQLLPEDAKLFKPYHSRKPRGFGLGLFNVKRILEAHGGKVEAEIRSGFTVFTLRLPLGKPSEN</sequence>
<dbReference type="GO" id="GO:0004673">
    <property type="term" value="F:protein histidine kinase activity"/>
    <property type="evidence" value="ECO:0007669"/>
    <property type="project" value="UniProtKB-EC"/>
</dbReference>
<evidence type="ECO:0000256" key="4">
    <source>
        <dbReference type="ARBA" id="ARBA00022679"/>
    </source>
</evidence>
<dbReference type="Gene3D" id="3.30.565.10">
    <property type="entry name" value="Histidine kinase-like ATPase, C-terminal domain"/>
    <property type="match status" value="1"/>
</dbReference>
<evidence type="ECO:0000256" key="7">
    <source>
        <dbReference type="ARBA" id="ARBA00022840"/>
    </source>
</evidence>
<dbReference type="PANTHER" id="PTHR43065">
    <property type="entry name" value="SENSOR HISTIDINE KINASE"/>
    <property type="match status" value="1"/>
</dbReference>
<evidence type="ECO:0000259" key="10">
    <source>
        <dbReference type="PROSITE" id="PS50109"/>
    </source>
</evidence>
<dbReference type="AlphaFoldDB" id="A0A7V5NZB7"/>
<keyword evidence="9" id="KW-0812">Transmembrane</keyword>
<keyword evidence="9" id="KW-0472">Membrane</keyword>
<dbReference type="PROSITE" id="PS50109">
    <property type="entry name" value="HIS_KIN"/>
    <property type="match status" value="1"/>
</dbReference>
<evidence type="ECO:0000256" key="6">
    <source>
        <dbReference type="ARBA" id="ARBA00022777"/>
    </source>
</evidence>
<comment type="catalytic activity">
    <reaction evidence="1">
        <text>ATP + protein L-histidine = ADP + protein N-phospho-L-histidine.</text>
        <dbReference type="EC" id="2.7.13.3"/>
    </reaction>
</comment>
<dbReference type="InterPro" id="IPR036890">
    <property type="entry name" value="HATPase_C_sf"/>
</dbReference>
<name>A0A7V5NZB7_9BACT</name>
<gene>
    <name evidence="11" type="ORF">ENJ96_03975</name>
</gene>
<keyword evidence="3" id="KW-0597">Phosphoprotein</keyword>
<dbReference type="InterPro" id="IPR003594">
    <property type="entry name" value="HATPase_dom"/>
</dbReference>
<keyword evidence="9" id="KW-1133">Transmembrane helix</keyword>
<dbReference type="InterPro" id="IPR005467">
    <property type="entry name" value="His_kinase_dom"/>
</dbReference>
<evidence type="ECO:0000256" key="1">
    <source>
        <dbReference type="ARBA" id="ARBA00000085"/>
    </source>
</evidence>
<evidence type="ECO:0000256" key="2">
    <source>
        <dbReference type="ARBA" id="ARBA00012438"/>
    </source>
</evidence>
<keyword evidence="5" id="KW-0547">Nucleotide-binding</keyword>
<dbReference type="EC" id="2.7.13.3" evidence="2"/>
<proteinExistence type="predicted"/>
<comment type="caution">
    <text evidence="11">The sequence shown here is derived from an EMBL/GenBank/DDBJ whole genome shotgun (WGS) entry which is preliminary data.</text>
</comment>
<keyword evidence="6" id="KW-0418">Kinase</keyword>
<keyword evidence="8" id="KW-0902">Two-component regulatory system</keyword>